<sequence length="122" mass="14470">MTVVPFQDIARILQEKKKKGERNIIHRGAQKTLLIQIMKELARWLNEKEQQSYRKPKGRGKRGVRDRKRPDEAGGRFLQHQMKITVMIYGHDYTNHNPHNSSKIWFTSHIPPIKVTLKKNYI</sequence>
<reference evidence="2" key="1">
    <citation type="submission" date="2023-07" db="EMBL/GenBank/DDBJ databases">
        <authorList>
            <person name="Stuckert A."/>
        </authorList>
    </citation>
    <scope>NUCLEOTIDE SEQUENCE</scope>
</reference>
<feature type="region of interest" description="Disordered" evidence="1">
    <location>
        <begin position="48"/>
        <end position="75"/>
    </location>
</feature>
<name>A0ABN9LXK6_9NEOB</name>
<keyword evidence="3" id="KW-1185">Reference proteome</keyword>
<feature type="non-terminal residue" evidence="2">
    <location>
        <position position="122"/>
    </location>
</feature>
<accession>A0ABN9LXK6</accession>
<feature type="compositionally biased region" description="Basic residues" evidence="1">
    <location>
        <begin position="54"/>
        <end position="67"/>
    </location>
</feature>
<gene>
    <name evidence="2" type="ORF">RIMI_LOCUS14348155</name>
</gene>
<protein>
    <submittedName>
        <fullName evidence="2">Uncharacterized protein</fullName>
    </submittedName>
</protein>
<dbReference type="Proteomes" id="UP001176940">
    <property type="component" value="Unassembled WGS sequence"/>
</dbReference>
<evidence type="ECO:0000256" key="1">
    <source>
        <dbReference type="SAM" id="MobiDB-lite"/>
    </source>
</evidence>
<dbReference type="EMBL" id="CAUEEQ010036839">
    <property type="protein sequence ID" value="CAJ0953525.1"/>
    <property type="molecule type" value="Genomic_DNA"/>
</dbReference>
<organism evidence="2 3">
    <name type="scientific">Ranitomeya imitator</name>
    <name type="common">mimic poison frog</name>
    <dbReference type="NCBI Taxonomy" id="111125"/>
    <lineage>
        <taxon>Eukaryota</taxon>
        <taxon>Metazoa</taxon>
        <taxon>Chordata</taxon>
        <taxon>Craniata</taxon>
        <taxon>Vertebrata</taxon>
        <taxon>Euteleostomi</taxon>
        <taxon>Amphibia</taxon>
        <taxon>Batrachia</taxon>
        <taxon>Anura</taxon>
        <taxon>Neobatrachia</taxon>
        <taxon>Hyloidea</taxon>
        <taxon>Dendrobatidae</taxon>
        <taxon>Dendrobatinae</taxon>
        <taxon>Ranitomeya</taxon>
    </lineage>
</organism>
<evidence type="ECO:0000313" key="3">
    <source>
        <dbReference type="Proteomes" id="UP001176940"/>
    </source>
</evidence>
<evidence type="ECO:0000313" key="2">
    <source>
        <dbReference type="EMBL" id="CAJ0953525.1"/>
    </source>
</evidence>
<proteinExistence type="predicted"/>
<comment type="caution">
    <text evidence="2">The sequence shown here is derived from an EMBL/GenBank/DDBJ whole genome shotgun (WGS) entry which is preliminary data.</text>
</comment>